<sequence>MLKLTGLNVKWRFAKDSAGLDLFKPANIEKLFFDLKGQFTRWRYDKGLGLIFLP</sequence>
<proteinExistence type="predicted"/>
<feature type="non-terminal residue" evidence="1">
    <location>
        <position position="54"/>
    </location>
</feature>
<reference evidence="1" key="1">
    <citation type="submission" date="2022-03" db="EMBL/GenBank/DDBJ databases">
        <title>Draft genome sequence of Aduncisulcus paluster, a free-living microaerophilic Fornicata.</title>
        <authorList>
            <person name="Yuyama I."/>
            <person name="Kume K."/>
            <person name="Tamura T."/>
            <person name="Inagaki Y."/>
            <person name="Hashimoto T."/>
        </authorList>
    </citation>
    <scope>NUCLEOTIDE SEQUENCE</scope>
    <source>
        <strain evidence="1">NY0171</strain>
    </source>
</reference>
<dbReference type="EMBL" id="BQXS01006973">
    <property type="protein sequence ID" value="GKT24194.1"/>
    <property type="molecule type" value="Genomic_DNA"/>
</dbReference>
<gene>
    <name evidence="1" type="ORF">ADUPG1_004578</name>
</gene>
<name>A0ABQ5K079_9EUKA</name>
<keyword evidence="2" id="KW-1185">Reference proteome</keyword>
<protein>
    <submittedName>
        <fullName evidence="1">Uncharacterized protein</fullName>
    </submittedName>
</protein>
<organism evidence="1 2">
    <name type="scientific">Aduncisulcus paluster</name>
    <dbReference type="NCBI Taxonomy" id="2918883"/>
    <lineage>
        <taxon>Eukaryota</taxon>
        <taxon>Metamonada</taxon>
        <taxon>Carpediemonas-like organisms</taxon>
        <taxon>Aduncisulcus</taxon>
    </lineage>
</organism>
<comment type="caution">
    <text evidence="1">The sequence shown here is derived from an EMBL/GenBank/DDBJ whole genome shotgun (WGS) entry which is preliminary data.</text>
</comment>
<evidence type="ECO:0000313" key="1">
    <source>
        <dbReference type="EMBL" id="GKT24194.1"/>
    </source>
</evidence>
<dbReference type="Proteomes" id="UP001057375">
    <property type="component" value="Unassembled WGS sequence"/>
</dbReference>
<evidence type="ECO:0000313" key="2">
    <source>
        <dbReference type="Proteomes" id="UP001057375"/>
    </source>
</evidence>
<accession>A0ABQ5K079</accession>